<proteinExistence type="predicted"/>
<dbReference type="SUPFAM" id="SSF50475">
    <property type="entry name" value="FMN-binding split barrel"/>
    <property type="match status" value="1"/>
</dbReference>
<accession>F6D3I6</accession>
<dbReference type="GeneID" id="10669677"/>
<dbReference type="EMBL" id="CP002772">
    <property type="protein sequence ID" value="AEG19162.1"/>
    <property type="molecule type" value="Genomic_DNA"/>
</dbReference>
<dbReference type="InterPro" id="IPR024747">
    <property type="entry name" value="Pyridox_Oxase-rel"/>
</dbReference>
<dbReference type="RefSeq" id="WP_013826661.1">
    <property type="nucleotide sequence ID" value="NC_015574.1"/>
</dbReference>
<evidence type="ECO:0000313" key="1">
    <source>
        <dbReference type="EMBL" id="AEG19162.1"/>
    </source>
</evidence>
<dbReference type="STRING" id="868131.MSWAN_2154"/>
<sequence>MRRNDKEIKDAKLIKSLLKKALVCRVALCDGNKPYIIPMNFAFKDNCLYFHSAREGKKIDVIKKNNNICFEVDAKIELLKSEKPCNWTMNYLSVVGSGDAQFLDEVEDKIRVLNIIMAKYSGEGSSNEDVEKPNKTIFEYSRESIKKLAIIKVNITEITGKKSLH</sequence>
<keyword evidence="2" id="KW-1185">Reference proteome</keyword>
<organism evidence="1 2">
    <name type="scientific">Methanobacterium paludis (strain DSM 25820 / JCM 18151 / SWAN1)</name>
    <dbReference type="NCBI Taxonomy" id="868131"/>
    <lineage>
        <taxon>Archaea</taxon>
        <taxon>Methanobacteriati</taxon>
        <taxon>Methanobacteriota</taxon>
        <taxon>Methanomada group</taxon>
        <taxon>Methanobacteria</taxon>
        <taxon>Methanobacteriales</taxon>
        <taxon>Methanobacteriaceae</taxon>
        <taxon>Methanobacterium</taxon>
    </lineage>
</organism>
<dbReference type="OrthoDB" id="953at2157"/>
<dbReference type="Pfam" id="PF12900">
    <property type="entry name" value="Pyridox_ox_2"/>
    <property type="match status" value="1"/>
</dbReference>
<dbReference type="PANTHER" id="PTHR34071:SF2">
    <property type="entry name" value="FLAVIN-NUCLEOTIDE-BINDING PROTEIN"/>
    <property type="match status" value="1"/>
</dbReference>
<dbReference type="Proteomes" id="UP000009231">
    <property type="component" value="Chromosome"/>
</dbReference>
<dbReference type="Gene3D" id="2.30.110.10">
    <property type="entry name" value="Electron Transport, Fmn-binding Protein, Chain A"/>
    <property type="match status" value="1"/>
</dbReference>
<name>F6D3I6_METPW</name>
<dbReference type="InterPro" id="IPR012349">
    <property type="entry name" value="Split_barrel_FMN-bd"/>
</dbReference>
<reference evidence="1 2" key="1">
    <citation type="journal article" date="2014" name="Int. J. Syst. Evol. Microbiol.">
        <title>Methanobacterium paludis sp. nov. and a novel strain of Methanobacterium lacus isolated from northern peatlands.</title>
        <authorList>
            <person name="Cadillo-Quiroz H."/>
            <person name="Brauer S.L."/>
            <person name="Goodson N."/>
            <person name="Yavitt J.B."/>
            <person name="Zinder S.H."/>
        </authorList>
    </citation>
    <scope>NUCLEOTIDE SEQUENCE [LARGE SCALE GENOMIC DNA]</scope>
    <source>
        <strain evidence="2">DSM 25820 / JCM 18151 / SWAN1</strain>
    </source>
</reference>
<dbReference type="eggNOG" id="arCOG00520">
    <property type="taxonomic scope" value="Archaea"/>
</dbReference>
<dbReference type="AlphaFoldDB" id="F6D3I6"/>
<evidence type="ECO:0000313" key="2">
    <source>
        <dbReference type="Proteomes" id="UP000009231"/>
    </source>
</evidence>
<protein>
    <submittedName>
        <fullName evidence="1">Pyridoxamine 5'-phosphate oxidase-related FMN-binding protein</fullName>
    </submittedName>
</protein>
<gene>
    <name evidence="1" type="ordered locus">MSWAN_2154</name>
</gene>
<dbReference type="HOGENOM" id="CLU_067890_1_2_2"/>
<dbReference type="KEGG" id="mew:MSWAN_2154"/>
<dbReference type="PANTHER" id="PTHR34071">
    <property type="entry name" value="5-NITROIMIDAZOLE ANTIBIOTICS RESISTANCE PROTEIN, NIMA-FAMILY-RELATED PROTEIN-RELATED"/>
    <property type="match status" value="1"/>
</dbReference>